<feature type="transmembrane region" description="Helical" evidence="1">
    <location>
        <begin position="37"/>
        <end position="57"/>
    </location>
</feature>
<dbReference type="EMBL" id="MASJ01000039">
    <property type="protein sequence ID" value="OCS82978.1"/>
    <property type="molecule type" value="Genomic_DNA"/>
</dbReference>
<organism evidence="2 3">
    <name type="scientific">Caryophanon tenue</name>
    <dbReference type="NCBI Taxonomy" id="33978"/>
    <lineage>
        <taxon>Bacteria</taxon>
        <taxon>Bacillati</taxon>
        <taxon>Bacillota</taxon>
        <taxon>Bacilli</taxon>
        <taxon>Bacillales</taxon>
        <taxon>Caryophanaceae</taxon>
        <taxon>Caryophanon</taxon>
    </lineage>
</organism>
<comment type="caution">
    <text evidence="2">The sequence shown here is derived from an EMBL/GenBank/DDBJ whole genome shotgun (WGS) entry which is preliminary data.</text>
</comment>
<dbReference type="Proteomes" id="UP000093199">
    <property type="component" value="Unassembled WGS sequence"/>
</dbReference>
<gene>
    <name evidence="2" type="ORF">A6M13_06145</name>
</gene>
<reference evidence="2 3" key="1">
    <citation type="submission" date="2016-07" db="EMBL/GenBank/DDBJ databases">
        <title>Caryophanon tenue genome sequencing.</title>
        <authorList>
            <person name="Verma A."/>
            <person name="Pal Y."/>
            <person name="Krishnamurthi S."/>
        </authorList>
    </citation>
    <scope>NUCLEOTIDE SEQUENCE [LARGE SCALE GENOMIC DNA]</scope>
    <source>
        <strain evidence="2 3">DSM 14152</strain>
    </source>
</reference>
<keyword evidence="1" id="KW-0472">Membrane</keyword>
<dbReference type="RefSeq" id="WP_066547825.1">
    <property type="nucleotide sequence ID" value="NZ_MASJ01000039.1"/>
</dbReference>
<sequence length="65" mass="7703">MQQKIITYIDHAMILLMLCFIKDYFIINTVYSKQLVMMNIICALSLAFVVPACYELFFERRDTSQ</sequence>
<keyword evidence="1" id="KW-1133">Transmembrane helix</keyword>
<evidence type="ECO:0000256" key="1">
    <source>
        <dbReference type="SAM" id="Phobius"/>
    </source>
</evidence>
<evidence type="ECO:0000313" key="3">
    <source>
        <dbReference type="Proteomes" id="UP000093199"/>
    </source>
</evidence>
<accession>A0A1C0Y746</accession>
<proteinExistence type="predicted"/>
<evidence type="ECO:0000313" key="2">
    <source>
        <dbReference type="EMBL" id="OCS82978.1"/>
    </source>
</evidence>
<feature type="transmembrane region" description="Helical" evidence="1">
    <location>
        <begin position="12"/>
        <end position="31"/>
    </location>
</feature>
<keyword evidence="3" id="KW-1185">Reference proteome</keyword>
<name>A0A1C0Y746_9BACL</name>
<keyword evidence="1" id="KW-0812">Transmembrane</keyword>
<dbReference type="AlphaFoldDB" id="A0A1C0Y746"/>
<protein>
    <submittedName>
        <fullName evidence="2">Uncharacterized protein</fullName>
    </submittedName>
</protein>